<reference evidence="4" key="1">
    <citation type="submission" date="2023-03" db="EMBL/GenBank/DDBJ databases">
        <title>Massive genome expansion in bonnet fungi (Mycena s.s.) driven by repeated elements and novel gene families across ecological guilds.</title>
        <authorList>
            <consortium name="Lawrence Berkeley National Laboratory"/>
            <person name="Harder C.B."/>
            <person name="Miyauchi S."/>
            <person name="Viragh M."/>
            <person name="Kuo A."/>
            <person name="Thoen E."/>
            <person name="Andreopoulos B."/>
            <person name="Lu D."/>
            <person name="Skrede I."/>
            <person name="Drula E."/>
            <person name="Henrissat B."/>
            <person name="Morin E."/>
            <person name="Kohler A."/>
            <person name="Barry K."/>
            <person name="LaButti K."/>
            <person name="Morin E."/>
            <person name="Salamov A."/>
            <person name="Lipzen A."/>
            <person name="Mereny Z."/>
            <person name="Hegedus B."/>
            <person name="Baldrian P."/>
            <person name="Stursova M."/>
            <person name="Weitz H."/>
            <person name="Taylor A."/>
            <person name="Grigoriev I.V."/>
            <person name="Nagy L.G."/>
            <person name="Martin F."/>
            <person name="Kauserud H."/>
        </authorList>
    </citation>
    <scope>NUCLEOTIDE SEQUENCE</scope>
    <source>
        <strain evidence="4">9284</strain>
    </source>
</reference>
<evidence type="ECO:0000259" key="3">
    <source>
        <dbReference type="Pfam" id="PF20153"/>
    </source>
</evidence>
<keyword evidence="2" id="KW-1133">Transmembrane helix</keyword>
<dbReference type="InterPro" id="IPR045338">
    <property type="entry name" value="DUF6535"/>
</dbReference>
<gene>
    <name evidence="4" type="ORF">FB45DRAFT_300880</name>
</gene>
<proteinExistence type="predicted"/>
<keyword evidence="2" id="KW-0472">Membrane</keyword>
<comment type="caution">
    <text evidence="4">The sequence shown here is derived from an EMBL/GenBank/DDBJ whole genome shotgun (WGS) entry which is preliminary data.</text>
</comment>
<feature type="transmembrane region" description="Helical" evidence="2">
    <location>
        <begin position="235"/>
        <end position="257"/>
    </location>
</feature>
<feature type="transmembrane region" description="Helical" evidence="2">
    <location>
        <begin position="146"/>
        <end position="168"/>
    </location>
</feature>
<dbReference type="Pfam" id="PF20153">
    <property type="entry name" value="DUF6535"/>
    <property type="match status" value="1"/>
</dbReference>
<evidence type="ECO:0000256" key="2">
    <source>
        <dbReference type="SAM" id="Phobius"/>
    </source>
</evidence>
<feature type="transmembrane region" description="Helical" evidence="2">
    <location>
        <begin position="206"/>
        <end position="229"/>
    </location>
</feature>
<accession>A0AAD7CCF7</accession>
<keyword evidence="5" id="KW-1185">Reference proteome</keyword>
<evidence type="ECO:0000256" key="1">
    <source>
        <dbReference type="SAM" id="MobiDB-lite"/>
    </source>
</evidence>
<feature type="compositionally biased region" description="Polar residues" evidence="1">
    <location>
        <begin position="19"/>
        <end position="37"/>
    </location>
</feature>
<keyword evidence="2" id="KW-0812">Transmembrane</keyword>
<dbReference type="AlphaFoldDB" id="A0AAD7CCF7"/>
<evidence type="ECO:0000313" key="5">
    <source>
        <dbReference type="Proteomes" id="UP001221142"/>
    </source>
</evidence>
<organism evidence="4 5">
    <name type="scientific">Roridomyces roridus</name>
    <dbReference type="NCBI Taxonomy" id="1738132"/>
    <lineage>
        <taxon>Eukaryota</taxon>
        <taxon>Fungi</taxon>
        <taxon>Dikarya</taxon>
        <taxon>Basidiomycota</taxon>
        <taxon>Agaricomycotina</taxon>
        <taxon>Agaricomycetes</taxon>
        <taxon>Agaricomycetidae</taxon>
        <taxon>Agaricales</taxon>
        <taxon>Marasmiineae</taxon>
        <taxon>Mycenaceae</taxon>
        <taxon>Roridomyces</taxon>
    </lineage>
</organism>
<dbReference type="Proteomes" id="UP001221142">
    <property type="component" value="Unassembled WGS sequence"/>
</dbReference>
<feature type="region of interest" description="Disordered" evidence="1">
    <location>
        <begin position="1"/>
        <end position="37"/>
    </location>
</feature>
<feature type="compositionally biased region" description="Low complexity" evidence="1">
    <location>
        <begin position="1"/>
        <end position="18"/>
    </location>
</feature>
<dbReference type="EMBL" id="JARKIF010000003">
    <property type="protein sequence ID" value="KAJ7644934.1"/>
    <property type="molecule type" value="Genomic_DNA"/>
</dbReference>
<feature type="transmembrane region" description="Helical" evidence="2">
    <location>
        <begin position="73"/>
        <end position="90"/>
    </location>
</feature>
<evidence type="ECO:0000313" key="4">
    <source>
        <dbReference type="EMBL" id="KAJ7644934.1"/>
    </source>
</evidence>
<name>A0AAD7CCF7_9AGAR</name>
<feature type="domain" description="DUF6535" evidence="3">
    <location>
        <begin position="49"/>
        <end position="227"/>
    </location>
</feature>
<sequence length="481" mass="53025">MSSTPNASSASSYADARSNLGSAPSIDSSSWNGEEATQTGDDLAAAKLWAVYISEAEKYDKALVERWKSDMEGLLIFAGLFSASLTAFLIESYKNLSPDQSAIMIALLERIAQQQLNPGPVPPALDPGIAAPFTGPSTASLACNTLWFLSLGLSLSCALIATLVQQWARDFLQRTEMRPAPIVRARIFSYLYFGLRRFGMPTMVEFIPFLLHLSLLLFFAGLVAFLLPINLVVTAAAGGILGLISVTYFSFTILPIISADSPYRTPLSSAIWAFFQQLSRLFCRGREASTDQESVLTSGLSEGTDTKIPTMMEVMVTKAIASSPGRDNRDEQVIAWTVRSLTDDTELEPFVEALPDLIWGPNGQRHSYDTMIHRLLDVRDIRLVSRIQDLLRSCDSGLLMPEAESKRRISCSKALWSLGYFIGSDTGPRDSFPHFDHNLLESQSHSRSTTSRIHHFAISASSLARWISFCAVSWYCSMVRV</sequence>
<protein>
    <recommendedName>
        <fullName evidence="3">DUF6535 domain-containing protein</fullName>
    </recommendedName>
</protein>